<evidence type="ECO:0000256" key="8">
    <source>
        <dbReference type="PROSITE-ProRule" id="PRU01360"/>
    </source>
</evidence>
<evidence type="ECO:0000256" key="2">
    <source>
        <dbReference type="ARBA" id="ARBA00022448"/>
    </source>
</evidence>
<dbReference type="InterPro" id="IPR036942">
    <property type="entry name" value="Beta-barrel_TonB_sf"/>
</dbReference>
<dbReference type="NCBIfam" id="TIGR04057">
    <property type="entry name" value="SusC_RagA_signa"/>
    <property type="match status" value="1"/>
</dbReference>
<comment type="caution">
    <text evidence="13">The sequence shown here is derived from an EMBL/GenBank/DDBJ whole genome shotgun (WGS) entry which is preliminary data.</text>
</comment>
<protein>
    <submittedName>
        <fullName evidence="13">TonB-linked outer membrane protein, SusC/RagA family</fullName>
    </submittedName>
</protein>
<dbReference type="InterPro" id="IPR037066">
    <property type="entry name" value="Plug_dom_sf"/>
</dbReference>
<keyword evidence="3 8" id="KW-1134">Transmembrane beta strand</keyword>
<dbReference type="InterPro" id="IPR023997">
    <property type="entry name" value="TonB-dep_OMP_SusC/RagA_CS"/>
</dbReference>
<evidence type="ECO:0000256" key="9">
    <source>
        <dbReference type="RuleBase" id="RU003357"/>
    </source>
</evidence>
<evidence type="ECO:0000256" key="4">
    <source>
        <dbReference type="ARBA" id="ARBA00022692"/>
    </source>
</evidence>
<keyword evidence="7 8" id="KW-0998">Cell outer membrane</keyword>
<sequence length="948" mass="104467">MKQSDLKYSCLIAVLYFGMNVNAQVTPQDTVTKEQKIEEVVMIGYGSRKKVDNTTAVSSLNAEEVTKTKVLNATQAIQGKAAGVQVTSSDLPGSTPTVMIRGLGTALGGRDPLYVVDGLFVDNINNINSNDILTYDVLKDASALAIYGNRAANGVIIITTKSGKGKGITVEYDGFTGVRMPLEKVKMAGSNLFSSYNNIAFGATRYSQDQPVNTDWFNEITRTGTYNQHNLSLSGASENAKYFLSLSNYDEKSILQGTDYNRSTVRTNNEFKFLKRVTISQNLSATFTNTTPKPLSAFTAAYKQSPIVPVYFPSGQYGVSFVGSNGFASPTGQSFNNVGNPVASLAYNNERQNSFILQGGLKMDIDLFKGLKFTSQFSGEYSNFKSYNYVPSLAIWLSQDPTRVPGGYNTDPDPEKQLPLNLLTNTRKDYFNWVLTNFFTYNKKFSDIHDIEITVGTESTMRSGENELTIQRKNMIENSNYWDIYGTGTEAFNYADQIVKANSINRNNNTTNSYFGRLQYKLMNRYLLTATVRRDGSSQFSEGNKWGTFPSFGAGWVISEEDFLKDNSIINLLKIRAGWGRLGNQRIPTNYLPFATGVEYNYAFGGSSISNGTTIDQIYDPNLGWEITEETSGGIDFELLDRRLKGSFDLYSKITKNLILASKPVSTTGLSKVGYSHLGEVSNKGIEVSLGWSDTIGKDWSYSVNGNFSVNKNKLEKLFDGYNPIIGGGLGNGQDTKYLNDSAIGQPLGSFYLWEFGGLDSNGNFTYVDTNGNGTTGANDASDRRFFGSYIPKSTLGINVGVQYKNVDLSVNGYGAFGHKVYNGKKAQRFGGENVEYDVANNYWSSSNTGSPNPAPFNAVPLASTYYLESGDFFRINNISLGYTLSKPVDYLSSLRFYVSAINPFIFQKFSGYSPELNANGDPYGLTGVELDAYPTLRSFVFGVNVKF</sequence>
<dbReference type="GO" id="GO:0009279">
    <property type="term" value="C:cell outer membrane"/>
    <property type="evidence" value="ECO:0007669"/>
    <property type="project" value="UniProtKB-SubCell"/>
</dbReference>
<feature type="domain" description="TonB-dependent receptor-like beta-barrel" evidence="11">
    <location>
        <begin position="380"/>
        <end position="899"/>
    </location>
</feature>
<dbReference type="InterPro" id="IPR039426">
    <property type="entry name" value="TonB-dep_rcpt-like"/>
</dbReference>
<keyword evidence="6 8" id="KW-0472">Membrane</keyword>
<dbReference type="Pfam" id="PF00593">
    <property type="entry name" value="TonB_dep_Rec_b-barrel"/>
    <property type="match status" value="1"/>
</dbReference>
<comment type="subcellular location">
    <subcellularLocation>
        <location evidence="1 8">Cell outer membrane</location>
        <topology evidence="1 8">Multi-pass membrane protein</topology>
    </subcellularLocation>
</comment>
<dbReference type="NCBIfam" id="TIGR04056">
    <property type="entry name" value="OMP_RagA_SusC"/>
    <property type="match status" value="1"/>
</dbReference>
<dbReference type="SUPFAM" id="SSF56935">
    <property type="entry name" value="Porins"/>
    <property type="match status" value="1"/>
</dbReference>
<dbReference type="PROSITE" id="PS52016">
    <property type="entry name" value="TONB_DEPENDENT_REC_3"/>
    <property type="match status" value="1"/>
</dbReference>
<dbReference type="Gene3D" id="2.40.170.20">
    <property type="entry name" value="TonB-dependent receptor, beta-barrel domain"/>
    <property type="match status" value="1"/>
</dbReference>
<dbReference type="EMBL" id="AKJY01000077">
    <property type="protein sequence ID" value="EJL69158.1"/>
    <property type="molecule type" value="Genomic_DNA"/>
</dbReference>
<keyword evidence="4 8" id="KW-0812">Transmembrane</keyword>
<comment type="similarity">
    <text evidence="8 9">Belongs to the TonB-dependent receptor family.</text>
</comment>
<dbReference type="InterPro" id="IPR012910">
    <property type="entry name" value="Plug_dom"/>
</dbReference>
<dbReference type="RefSeq" id="WP_007845721.1">
    <property type="nucleotide sequence ID" value="NZ_AKJY01000077.1"/>
</dbReference>
<evidence type="ECO:0000313" key="14">
    <source>
        <dbReference type="Proteomes" id="UP000007509"/>
    </source>
</evidence>
<keyword evidence="10" id="KW-0732">Signal</keyword>
<evidence type="ECO:0000259" key="11">
    <source>
        <dbReference type="Pfam" id="PF00593"/>
    </source>
</evidence>
<dbReference type="Pfam" id="PF07715">
    <property type="entry name" value="Plug"/>
    <property type="match status" value="1"/>
</dbReference>
<feature type="signal peptide" evidence="10">
    <location>
        <begin position="1"/>
        <end position="23"/>
    </location>
</feature>
<dbReference type="InterPro" id="IPR023996">
    <property type="entry name" value="TonB-dep_OMP_SusC/RagA"/>
</dbReference>
<keyword evidence="14" id="KW-1185">Reference proteome</keyword>
<evidence type="ECO:0000313" key="13">
    <source>
        <dbReference type="EMBL" id="EJL69158.1"/>
    </source>
</evidence>
<feature type="domain" description="TonB-dependent receptor plug" evidence="12">
    <location>
        <begin position="50"/>
        <end position="155"/>
    </location>
</feature>
<evidence type="ECO:0000256" key="3">
    <source>
        <dbReference type="ARBA" id="ARBA00022452"/>
    </source>
</evidence>
<dbReference type="InterPro" id="IPR000531">
    <property type="entry name" value="Beta-barrel_TonB"/>
</dbReference>
<dbReference type="OrthoDB" id="9768177at2"/>
<name>J2K7F7_9FLAO</name>
<evidence type="ECO:0000259" key="12">
    <source>
        <dbReference type="Pfam" id="PF07715"/>
    </source>
</evidence>
<accession>J2K7F7</accession>
<dbReference type="Proteomes" id="UP000007509">
    <property type="component" value="Unassembled WGS sequence"/>
</dbReference>
<keyword evidence="5 9" id="KW-0798">TonB box</keyword>
<evidence type="ECO:0000256" key="7">
    <source>
        <dbReference type="ARBA" id="ARBA00023237"/>
    </source>
</evidence>
<organism evidence="13 14">
    <name type="scientific">Chryseobacterium populi</name>
    <dbReference type="NCBI Taxonomy" id="1144316"/>
    <lineage>
        <taxon>Bacteria</taxon>
        <taxon>Pseudomonadati</taxon>
        <taxon>Bacteroidota</taxon>
        <taxon>Flavobacteriia</taxon>
        <taxon>Flavobacteriales</taxon>
        <taxon>Weeksellaceae</taxon>
        <taxon>Chryseobacterium group</taxon>
        <taxon>Chryseobacterium</taxon>
    </lineage>
</organism>
<evidence type="ECO:0000256" key="5">
    <source>
        <dbReference type="ARBA" id="ARBA00023077"/>
    </source>
</evidence>
<evidence type="ECO:0000256" key="1">
    <source>
        <dbReference type="ARBA" id="ARBA00004571"/>
    </source>
</evidence>
<feature type="chain" id="PRO_5003750016" evidence="10">
    <location>
        <begin position="24"/>
        <end position="948"/>
    </location>
</feature>
<reference evidence="13 14" key="1">
    <citation type="journal article" date="2012" name="J. Bacteriol.">
        <title>Twenty-one genome sequences from Pseudomonas species and 19 genome sequences from diverse bacteria isolated from the rhizosphere and endosphere of Populus deltoides.</title>
        <authorList>
            <person name="Brown S.D."/>
            <person name="Utturkar S.M."/>
            <person name="Klingeman D.M."/>
            <person name="Johnson C.M."/>
            <person name="Martin S.L."/>
            <person name="Land M.L."/>
            <person name="Lu T.Y."/>
            <person name="Schadt C.W."/>
            <person name="Doktycz M.J."/>
            <person name="Pelletier D.A."/>
        </authorList>
    </citation>
    <scope>NUCLEOTIDE SEQUENCE [LARGE SCALE GENOMIC DNA]</scope>
    <source>
        <strain evidence="13 14">CF314</strain>
    </source>
</reference>
<gene>
    <name evidence="13" type="ORF">PMI13_03353</name>
</gene>
<evidence type="ECO:0000256" key="10">
    <source>
        <dbReference type="SAM" id="SignalP"/>
    </source>
</evidence>
<dbReference type="PATRIC" id="fig|1144316.3.peg.3371"/>
<dbReference type="AlphaFoldDB" id="J2K7F7"/>
<dbReference type="Gene3D" id="2.170.130.10">
    <property type="entry name" value="TonB-dependent receptor, plug domain"/>
    <property type="match status" value="1"/>
</dbReference>
<evidence type="ECO:0000256" key="6">
    <source>
        <dbReference type="ARBA" id="ARBA00023136"/>
    </source>
</evidence>
<proteinExistence type="inferred from homology"/>
<keyword evidence="2 8" id="KW-0813">Transport</keyword>